<comment type="caution">
    <text evidence="1">The sequence shown here is derived from an EMBL/GenBank/DDBJ whole genome shotgun (WGS) entry which is preliminary data.</text>
</comment>
<reference evidence="1 2" key="1">
    <citation type="journal article" date="2018" name="Sci. Rep.">
        <title>Characterisation of pathogen-specific regions and novel effector candidates in Fusarium oxysporum f. sp. cepae.</title>
        <authorList>
            <person name="Armitage A.D."/>
            <person name="Taylor A."/>
            <person name="Sobczyk M.K."/>
            <person name="Baxter L."/>
            <person name="Greenfield B.P."/>
            <person name="Bates H.J."/>
            <person name="Wilson F."/>
            <person name="Jackson A.C."/>
            <person name="Ott S."/>
            <person name="Harrison R.J."/>
            <person name="Clarkson J.P."/>
        </authorList>
    </citation>
    <scope>NUCLEOTIDE SEQUENCE [LARGE SCALE GENOMIC DNA]</scope>
    <source>
        <strain evidence="1 2">FoC_Fus2</strain>
    </source>
</reference>
<sequence>MPENKEAKLSREWTQDIEWKPGSRAVESITEQGLTDPKPFLGSTTASGDATFYFTSGNKIYMFDAFDSEVYSIKKPSTAGDLVDLVARGKQREIEFERFEGQ</sequence>
<protein>
    <submittedName>
        <fullName evidence="1">Uncharacterized protein</fullName>
    </submittedName>
</protein>
<evidence type="ECO:0000313" key="1">
    <source>
        <dbReference type="EMBL" id="RKK09258.1"/>
    </source>
</evidence>
<organism evidence="1 2">
    <name type="scientific">Fusarium oxysporum f. sp. cepae</name>
    <dbReference type="NCBI Taxonomy" id="396571"/>
    <lineage>
        <taxon>Eukaryota</taxon>
        <taxon>Fungi</taxon>
        <taxon>Dikarya</taxon>
        <taxon>Ascomycota</taxon>
        <taxon>Pezizomycotina</taxon>
        <taxon>Sordariomycetes</taxon>
        <taxon>Hypocreomycetidae</taxon>
        <taxon>Hypocreales</taxon>
        <taxon>Nectriaceae</taxon>
        <taxon>Fusarium</taxon>
        <taxon>Fusarium oxysporum species complex</taxon>
    </lineage>
</organism>
<name>A0A3L6MYI6_FUSOX</name>
<dbReference type="EMBL" id="MRCU01000012">
    <property type="protein sequence ID" value="RKK09258.1"/>
    <property type="molecule type" value="Genomic_DNA"/>
</dbReference>
<gene>
    <name evidence="1" type="ORF">BFJ65_g15710</name>
</gene>
<accession>A0A3L6MYI6</accession>
<dbReference type="AlphaFoldDB" id="A0A3L6MYI6"/>
<dbReference type="Proteomes" id="UP000270866">
    <property type="component" value="Unassembled WGS sequence"/>
</dbReference>
<evidence type="ECO:0000313" key="2">
    <source>
        <dbReference type="Proteomes" id="UP000270866"/>
    </source>
</evidence>
<proteinExistence type="predicted"/>